<dbReference type="InterPro" id="IPR013736">
    <property type="entry name" value="Xaa-Pro_dipept_C"/>
</dbReference>
<dbReference type="InterPro" id="IPR029058">
    <property type="entry name" value="AB_hydrolase_fold"/>
</dbReference>
<evidence type="ECO:0000259" key="2">
    <source>
        <dbReference type="SMART" id="SM00939"/>
    </source>
</evidence>
<sequence length="564" mass="60958">MTPLRATRSLLLTCLVSLLTALLVPASGSPARAAERADAQHSEAYIPAGDGISTLHADILRPAGIADDVKTPVILTVSPYTSHSGETAPFDPTAEGPSERFYDFLDLTGALERGYTYVMVDLPGFGGSGSCNDWGGAREQGAVVTAVEWAASQPWSTGKVALLGKSYDAWTGLMGLANKPKGLAAVVAMEPVFSGYRYLYNNGVRFTNSLATPLLFQASDATPGTINDTPDYHVSGLPQLYCYGINYAMQQIDDPDDPFWVERDLLPPSRTSRVPLFLTQGFLEANTKPDAAFDFFNHLPGKDNQAWFGQFDHVRGWEQTTDGKRTQTGRPVQAFVDAVMTFLDHHLLGTPGAKPGVDVQDSLGRWRWERSWPAPDTRMLQSPLLTGSYADDGSNDAFGDAAGNGVWTVSKPLTHRAWLSGEPVLTASLTTTAPRANLVGMVYDIDPSGQARLISRGTELLRTAGSTEVRLPLYGQDWVLAKGHRIGVLLSGADASWWLHLPTMTDVVVDSARIALPFLSRDRTRFLQGGSTPRLEEHLAQTATVSPETIAASTGAIRTPGRLR</sequence>
<dbReference type="InterPro" id="IPR008979">
    <property type="entry name" value="Galactose-bd-like_sf"/>
</dbReference>
<evidence type="ECO:0000313" key="3">
    <source>
        <dbReference type="EMBL" id="CAB4733520.1"/>
    </source>
</evidence>
<accession>A0A6J6SF67</accession>
<keyword evidence="1" id="KW-0378">Hydrolase</keyword>
<gene>
    <name evidence="3" type="ORF">UFOPK2579_02730</name>
</gene>
<dbReference type="InterPro" id="IPR005674">
    <property type="entry name" value="CocE/Ser_esterase"/>
</dbReference>
<name>A0A6J6SF67_9ZZZZ</name>
<dbReference type="AlphaFoldDB" id="A0A6J6SF67"/>
<evidence type="ECO:0000256" key="1">
    <source>
        <dbReference type="ARBA" id="ARBA00022801"/>
    </source>
</evidence>
<dbReference type="Gene3D" id="3.40.50.1820">
    <property type="entry name" value="alpha/beta hydrolase"/>
    <property type="match status" value="1"/>
</dbReference>
<protein>
    <submittedName>
        <fullName evidence="3">Unannotated protein</fullName>
    </submittedName>
</protein>
<dbReference type="SUPFAM" id="SSF49785">
    <property type="entry name" value="Galactose-binding domain-like"/>
    <property type="match status" value="1"/>
</dbReference>
<dbReference type="EMBL" id="CAEZXR010000439">
    <property type="protein sequence ID" value="CAB4733520.1"/>
    <property type="molecule type" value="Genomic_DNA"/>
</dbReference>
<reference evidence="3" key="1">
    <citation type="submission" date="2020-05" db="EMBL/GenBank/DDBJ databases">
        <authorList>
            <person name="Chiriac C."/>
            <person name="Salcher M."/>
            <person name="Ghai R."/>
            <person name="Kavagutti S V."/>
        </authorList>
    </citation>
    <scope>NUCLEOTIDE SEQUENCE</scope>
</reference>
<dbReference type="Pfam" id="PF08530">
    <property type="entry name" value="PepX_C"/>
    <property type="match status" value="1"/>
</dbReference>
<dbReference type="SUPFAM" id="SSF53474">
    <property type="entry name" value="alpha/beta-Hydrolases"/>
    <property type="match status" value="1"/>
</dbReference>
<dbReference type="Pfam" id="PF02129">
    <property type="entry name" value="Peptidase_S15"/>
    <property type="match status" value="1"/>
</dbReference>
<dbReference type="SMART" id="SM00939">
    <property type="entry name" value="PepX_C"/>
    <property type="match status" value="1"/>
</dbReference>
<feature type="domain" description="Xaa-Pro dipeptidyl-peptidase C-terminal" evidence="2">
    <location>
        <begin position="340"/>
        <end position="517"/>
    </location>
</feature>
<organism evidence="3">
    <name type="scientific">freshwater metagenome</name>
    <dbReference type="NCBI Taxonomy" id="449393"/>
    <lineage>
        <taxon>unclassified sequences</taxon>
        <taxon>metagenomes</taxon>
        <taxon>ecological metagenomes</taxon>
    </lineage>
</organism>
<dbReference type="Gene3D" id="2.60.120.260">
    <property type="entry name" value="Galactose-binding domain-like"/>
    <property type="match status" value="1"/>
</dbReference>
<proteinExistence type="predicted"/>
<dbReference type="InterPro" id="IPR000383">
    <property type="entry name" value="Xaa-Pro-like_dom"/>
</dbReference>
<dbReference type="NCBIfam" id="TIGR00976">
    <property type="entry name" value="CocE_NonD"/>
    <property type="match status" value="1"/>
</dbReference>
<dbReference type="GO" id="GO:0008239">
    <property type="term" value="F:dipeptidyl-peptidase activity"/>
    <property type="evidence" value="ECO:0007669"/>
    <property type="project" value="InterPro"/>
</dbReference>